<evidence type="ECO:0000313" key="1">
    <source>
        <dbReference type="EMBL" id="MBB5345232.1"/>
    </source>
</evidence>
<organism evidence="1 2">
    <name type="scientific">Tunturiibacter lichenicola</name>
    <dbReference type="NCBI Taxonomy" id="2051959"/>
    <lineage>
        <taxon>Bacteria</taxon>
        <taxon>Pseudomonadati</taxon>
        <taxon>Acidobacteriota</taxon>
        <taxon>Terriglobia</taxon>
        <taxon>Terriglobales</taxon>
        <taxon>Acidobacteriaceae</taxon>
        <taxon>Tunturiibacter</taxon>
    </lineage>
</organism>
<proteinExistence type="predicted"/>
<dbReference type="EMBL" id="JACHDZ010000005">
    <property type="protein sequence ID" value="MBB5345232.1"/>
    <property type="molecule type" value="Genomic_DNA"/>
</dbReference>
<evidence type="ECO:0000313" key="2">
    <source>
        <dbReference type="Proteomes" id="UP000569092"/>
    </source>
</evidence>
<dbReference type="Proteomes" id="UP000569092">
    <property type="component" value="Unassembled WGS sequence"/>
</dbReference>
<name>A0A7W8J9N3_9BACT</name>
<sequence>MEVIQQTSAVILAALQPPTEEQAAMPDAELAKVA</sequence>
<reference evidence="1 2" key="1">
    <citation type="submission" date="2020-08" db="EMBL/GenBank/DDBJ databases">
        <title>Genomic Encyclopedia of Type Strains, Phase IV (KMG-V): Genome sequencing to study the core and pangenomes of soil and plant-associated prokaryotes.</title>
        <authorList>
            <person name="Whitman W."/>
        </authorList>
    </citation>
    <scope>NUCLEOTIDE SEQUENCE [LARGE SCALE GENOMIC DNA]</scope>
    <source>
        <strain evidence="1 2">M8US30</strain>
    </source>
</reference>
<gene>
    <name evidence="1" type="ORF">HDF10_003223</name>
</gene>
<dbReference type="AlphaFoldDB" id="A0A7W8J9N3"/>
<comment type="caution">
    <text evidence="1">The sequence shown here is derived from an EMBL/GenBank/DDBJ whole genome shotgun (WGS) entry which is preliminary data.</text>
</comment>
<accession>A0A7W8J9N3</accession>
<protein>
    <submittedName>
        <fullName evidence="1">Uncharacterized protein</fullName>
    </submittedName>
</protein>